<dbReference type="InterPro" id="IPR050908">
    <property type="entry name" value="SmbC-like"/>
</dbReference>
<dbReference type="Pfam" id="PF06445">
    <property type="entry name" value="GyrI-like"/>
    <property type="match status" value="1"/>
</dbReference>
<comment type="caution">
    <text evidence="2">The sequence shown here is derived from an EMBL/GenBank/DDBJ whole genome shotgun (WGS) entry which is preliminary data.</text>
</comment>
<dbReference type="SUPFAM" id="SSF55136">
    <property type="entry name" value="Probable bacterial effector-binding domain"/>
    <property type="match status" value="1"/>
</dbReference>
<reference evidence="2" key="2">
    <citation type="submission" date="2021-04" db="EMBL/GenBank/DDBJ databases">
        <authorList>
            <person name="Liu J."/>
        </authorList>
    </citation>
    <scope>NUCLEOTIDE SEQUENCE</scope>
    <source>
        <strain evidence="2">BAD-6</strain>
    </source>
</reference>
<dbReference type="Gene3D" id="3.20.80.10">
    <property type="entry name" value="Regulatory factor, effector binding domain"/>
    <property type="match status" value="1"/>
</dbReference>
<feature type="domain" description="AraC effector-binding" evidence="1">
    <location>
        <begin position="1"/>
        <end position="151"/>
    </location>
</feature>
<dbReference type="RefSeq" id="WP_227018997.1">
    <property type="nucleotide sequence ID" value="NZ_JAGSND010000009.1"/>
</dbReference>
<name>A0A8J8B1M5_9FIRM</name>
<keyword evidence="3" id="KW-1185">Reference proteome</keyword>
<reference evidence="2" key="1">
    <citation type="submission" date="2021-04" db="EMBL/GenBank/DDBJ databases">
        <title>Sinoanaerobacter chloroacetimidivorans sp. nov., an obligate anaerobic bacterium isolated from anaerobic sludge.</title>
        <authorList>
            <person name="Bao Y."/>
        </authorList>
    </citation>
    <scope>NUCLEOTIDE SEQUENCE</scope>
    <source>
        <strain evidence="2">BAD-6</strain>
    </source>
</reference>
<dbReference type="PANTHER" id="PTHR40055:SF1">
    <property type="entry name" value="TRANSCRIPTIONAL REGULATOR YGIV-RELATED"/>
    <property type="match status" value="1"/>
</dbReference>
<evidence type="ECO:0000313" key="3">
    <source>
        <dbReference type="Proteomes" id="UP000675664"/>
    </source>
</evidence>
<dbReference type="PANTHER" id="PTHR40055">
    <property type="entry name" value="TRANSCRIPTIONAL REGULATOR YGIV-RELATED"/>
    <property type="match status" value="1"/>
</dbReference>
<evidence type="ECO:0000259" key="1">
    <source>
        <dbReference type="SMART" id="SM00871"/>
    </source>
</evidence>
<sequence length="151" mass="17275">MIFKIEEIPGYRIAYMRKVGPYGADNKDLMERLKSWAMSENLLHDSAIILGIAQDDPAATLPENCRYDACIVIPREFVTKDEDTSVNEFPGGRYAVFTLAHTAQEIQKAWNEIFPELADQGYQMDTARPILERYIPSMVKKHLCEICVPVY</sequence>
<evidence type="ECO:0000313" key="2">
    <source>
        <dbReference type="EMBL" id="MBR0598868.1"/>
    </source>
</evidence>
<dbReference type="EMBL" id="JAGSND010000009">
    <property type="protein sequence ID" value="MBR0598868.1"/>
    <property type="molecule type" value="Genomic_DNA"/>
</dbReference>
<dbReference type="InterPro" id="IPR029442">
    <property type="entry name" value="GyrI-like"/>
</dbReference>
<gene>
    <name evidence="2" type="ORF">KCX82_13335</name>
</gene>
<protein>
    <submittedName>
        <fullName evidence="2">GyrI-like domain-containing protein</fullName>
    </submittedName>
</protein>
<accession>A0A8J8B1M5</accession>
<dbReference type="InterPro" id="IPR010499">
    <property type="entry name" value="AraC_E-bd"/>
</dbReference>
<organism evidence="2 3">
    <name type="scientific">Sinanaerobacter chloroacetimidivorans</name>
    <dbReference type="NCBI Taxonomy" id="2818044"/>
    <lineage>
        <taxon>Bacteria</taxon>
        <taxon>Bacillati</taxon>
        <taxon>Bacillota</taxon>
        <taxon>Clostridia</taxon>
        <taxon>Peptostreptococcales</taxon>
        <taxon>Anaerovoracaceae</taxon>
        <taxon>Sinanaerobacter</taxon>
    </lineage>
</organism>
<dbReference type="SMART" id="SM00871">
    <property type="entry name" value="AraC_E_bind"/>
    <property type="match status" value="1"/>
</dbReference>
<dbReference type="InterPro" id="IPR011256">
    <property type="entry name" value="Reg_factor_effector_dom_sf"/>
</dbReference>
<dbReference type="Proteomes" id="UP000675664">
    <property type="component" value="Unassembled WGS sequence"/>
</dbReference>
<proteinExistence type="predicted"/>
<dbReference type="AlphaFoldDB" id="A0A8J8B1M5"/>